<proteinExistence type="predicted"/>
<sequence length="616" mass="69882">MMGIQKDWGFHSNRRAVGSSTFFAGNTSNQLGVSACGDPNTLFIDNLPNGAEIPWFRKFFSSYGKVIEAFIPNKRSMKTGNKFGFIRYNNYRSAVNAIAQVSGLRIGRRNLIVKQASYGKRNQRLGNDKAWPVSNRFTPLQKTQILPEVNRNMSSRKRDSTQFKELENRVTIYLQPTASEWLWRSAIAELKDVSTPEIIQNAFSELKFKNIQVRSMGGKFMIITFQNSEDRNKALVNQVIKGWFQSFKHWNGDAASLSRIVWLKVRGMPLNAWELKSFKKIAESWGEFLTLDQETLSMDAFDVGRLLITTSCKYKIDEWINVVVKGKNYRVQVWEEECNDPFDVNGDKHKTHQFSSNIVPQSSPVNDKVSLLEKLNKDSDEGESSKVKKNTDEMGIHRELSEKNDEVAHDDTQGENPLVVNEIVANGVIIHELGSSETVGAHCPKPTRNPLGTDALECQQSPHVVEVLETPFQSLKDNQVNNQALIVHGASQNLSTPHVEHINDIGSEFNQLPAFIVPKVVRAKKRKELRALCDTLEEFDRISVLSQKNSNSNHSDSISCGDIAKRNEVILRELKDAIEVNKSLNVKFHESDEVTLNRLLQLEVEELNRRHQANLC</sequence>
<keyword evidence="2" id="KW-1185">Reference proteome</keyword>
<accession>A0ACB7YBK8</accession>
<dbReference type="Proteomes" id="UP000828048">
    <property type="component" value="Chromosome 7"/>
</dbReference>
<gene>
    <name evidence="1" type="ORF">Vadar_033471</name>
</gene>
<comment type="caution">
    <text evidence="1">The sequence shown here is derived from an EMBL/GenBank/DDBJ whole genome shotgun (WGS) entry which is preliminary data.</text>
</comment>
<reference evidence="1 2" key="1">
    <citation type="journal article" date="2021" name="Hortic Res">
        <title>High-quality reference genome and annotation aids understanding of berry development for evergreen blueberry (Vaccinium darrowii).</title>
        <authorList>
            <person name="Yu J."/>
            <person name="Hulse-Kemp A.M."/>
            <person name="Babiker E."/>
            <person name="Staton M."/>
        </authorList>
    </citation>
    <scope>NUCLEOTIDE SEQUENCE [LARGE SCALE GENOMIC DNA]</scope>
    <source>
        <strain evidence="2">cv. NJ 8807/NJ 8810</strain>
        <tissue evidence="1">Young leaf</tissue>
    </source>
</reference>
<evidence type="ECO:0000313" key="1">
    <source>
        <dbReference type="EMBL" id="KAH7850469.1"/>
    </source>
</evidence>
<dbReference type="EMBL" id="CM037157">
    <property type="protein sequence ID" value="KAH7850469.1"/>
    <property type="molecule type" value="Genomic_DNA"/>
</dbReference>
<evidence type="ECO:0000313" key="2">
    <source>
        <dbReference type="Proteomes" id="UP000828048"/>
    </source>
</evidence>
<name>A0ACB7YBK8_9ERIC</name>
<protein>
    <submittedName>
        <fullName evidence="1">Uncharacterized protein</fullName>
    </submittedName>
</protein>
<organism evidence="1 2">
    <name type="scientific">Vaccinium darrowii</name>
    <dbReference type="NCBI Taxonomy" id="229202"/>
    <lineage>
        <taxon>Eukaryota</taxon>
        <taxon>Viridiplantae</taxon>
        <taxon>Streptophyta</taxon>
        <taxon>Embryophyta</taxon>
        <taxon>Tracheophyta</taxon>
        <taxon>Spermatophyta</taxon>
        <taxon>Magnoliopsida</taxon>
        <taxon>eudicotyledons</taxon>
        <taxon>Gunneridae</taxon>
        <taxon>Pentapetalae</taxon>
        <taxon>asterids</taxon>
        <taxon>Ericales</taxon>
        <taxon>Ericaceae</taxon>
        <taxon>Vaccinioideae</taxon>
        <taxon>Vaccinieae</taxon>
        <taxon>Vaccinium</taxon>
    </lineage>
</organism>